<dbReference type="RefSeq" id="WP_380232261.1">
    <property type="nucleotide sequence ID" value="NZ_JBHSVH010000002.1"/>
</dbReference>
<dbReference type="Gene3D" id="3.40.1190.20">
    <property type="match status" value="1"/>
</dbReference>
<dbReference type="PROSITE" id="PS00583">
    <property type="entry name" value="PFKB_KINASES_1"/>
    <property type="match status" value="1"/>
</dbReference>
<dbReference type="PANTHER" id="PTHR43085:SF46">
    <property type="entry name" value="ADENOSINE KINASE"/>
    <property type="match status" value="1"/>
</dbReference>
<dbReference type="GO" id="GO:0016301">
    <property type="term" value="F:kinase activity"/>
    <property type="evidence" value="ECO:0007669"/>
    <property type="project" value="UniProtKB-KW"/>
</dbReference>
<feature type="domain" description="Carbohydrate kinase PfkB" evidence="4">
    <location>
        <begin position="39"/>
        <end position="304"/>
    </location>
</feature>
<dbReference type="Pfam" id="PF00294">
    <property type="entry name" value="PfkB"/>
    <property type="match status" value="1"/>
</dbReference>
<dbReference type="InterPro" id="IPR029056">
    <property type="entry name" value="Ribokinase-like"/>
</dbReference>
<dbReference type="EMBL" id="JBHTAJ010000063">
    <property type="protein sequence ID" value="MFC7183236.1"/>
    <property type="molecule type" value="Genomic_DNA"/>
</dbReference>
<proteinExistence type="inferred from homology"/>
<reference evidence="6" key="1">
    <citation type="journal article" date="2019" name="Int. J. Syst. Evol. Microbiol.">
        <title>The Global Catalogue of Microorganisms (GCM) 10K type strain sequencing project: providing services to taxonomists for standard genome sequencing and annotation.</title>
        <authorList>
            <consortium name="The Broad Institute Genomics Platform"/>
            <consortium name="The Broad Institute Genome Sequencing Center for Infectious Disease"/>
            <person name="Wu L."/>
            <person name="Ma J."/>
        </authorList>
    </citation>
    <scope>NUCLEOTIDE SEQUENCE [LARGE SCALE GENOMIC DNA]</scope>
    <source>
        <strain evidence="6">CGMCC 1.12859</strain>
    </source>
</reference>
<sequence>MTGPPAAATGRIVISGSIATDHLMTFPGSITDQLLADGLAHVSLSFLVDTLEVRRGGVGANIAFGLGRLGLRPVLVGAAGADHGPYDAWLRANGVDTTGVLVVPELFTARFLCTTDLRQNQIASFYPGAMAHAADIRLAEVLARTGPAALVLIGPDDPDAMLRRTAECRAAGIPFAADPSQQLARLDGPRAIALVDGARYLFTNAYERELLLRRTGLDAAALLGRVGTWVTTLGADGVRIERAGRPPVEVPAPPERVRADPTGVGDAFRAGFLAAGAWRLSLPTAARVGCLLATLALEAVGTQEYAFEPGSFLDRLAEAYGPAVADEVRPHLIPPARHPGRARRPVGGSA</sequence>
<dbReference type="SUPFAM" id="SSF53613">
    <property type="entry name" value="Ribokinase-like"/>
    <property type="match status" value="1"/>
</dbReference>
<dbReference type="InterPro" id="IPR011611">
    <property type="entry name" value="PfkB_dom"/>
</dbReference>
<accession>A0ABW2G586</accession>
<name>A0ABW2G586_9ACTN</name>
<evidence type="ECO:0000256" key="3">
    <source>
        <dbReference type="ARBA" id="ARBA00022777"/>
    </source>
</evidence>
<evidence type="ECO:0000259" key="4">
    <source>
        <dbReference type="Pfam" id="PF00294"/>
    </source>
</evidence>
<evidence type="ECO:0000313" key="5">
    <source>
        <dbReference type="EMBL" id="MFC7183236.1"/>
    </source>
</evidence>
<keyword evidence="6" id="KW-1185">Reference proteome</keyword>
<dbReference type="PANTHER" id="PTHR43085">
    <property type="entry name" value="HEXOKINASE FAMILY MEMBER"/>
    <property type="match status" value="1"/>
</dbReference>
<evidence type="ECO:0000313" key="6">
    <source>
        <dbReference type="Proteomes" id="UP001596435"/>
    </source>
</evidence>
<keyword evidence="3 5" id="KW-0418">Kinase</keyword>
<keyword evidence="2" id="KW-0808">Transferase</keyword>
<protein>
    <submittedName>
        <fullName evidence="5">PfkB family carbohydrate kinase</fullName>
    </submittedName>
</protein>
<comment type="caution">
    <text evidence="5">The sequence shown here is derived from an EMBL/GenBank/DDBJ whole genome shotgun (WGS) entry which is preliminary data.</text>
</comment>
<dbReference type="InterPro" id="IPR050306">
    <property type="entry name" value="PfkB_Carbo_kinase"/>
</dbReference>
<evidence type="ECO:0000256" key="1">
    <source>
        <dbReference type="ARBA" id="ARBA00010688"/>
    </source>
</evidence>
<dbReference type="Proteomes" id="UP001596435">
    <property type="component" value="Unassembled WGS sequence"/>
</dbReference>
<gene>
    <name evidence="5" type="ORF">ACFQMG_27190</name>
</gene>
<comment type="similarity">
    <text evidence="1">Belongs to the carbohydrate kinase PfkB family.</text>
</comment>
<dbReference type="InterPro" id="IPR002173">
    <property type="entry name" value="Carboh/pur_kinase_PfkB_CS"/>
</dbReference>
<evidence type="ECO:0000256" key="2">
    <source>
        <dbReference type="ARBA" id="ARBA00022679"/>
    </source>
</evidence>
<organism evidence="5 6">
    <name type="scientific">Kitasatospora paranensis</name>
    <dbReference type="NCBI Taxonomy" id="258053"/>
    <lineage>
        <taxon>Bacteria</taxon>
        <taxon>Bacillati</taxon>
        <taxon>Actinomycetota</taxon>
        <taxon>Actinomycetes</taxon>
        <taxon>Kitasatosporales</taxon>
        <taxon>Streptomycetaceae</taxon>
        <taxon>Kitasatospora</taxon>
    </lineage>
</organism>